<feature type="coiled-coil region" evidence="5">
    <location>
        <begin position="135"/>
        <end position="194"/>
    </location>
</feature>
<dbReference type="InParanoid" id="G4TAG8"/>
<dbReference type="GO" id="GO:0005681">
    <property type="term" value="C:spliceosomal complex"/>
    <property type="evidence" value="ECO:0007669"/>
    <property type="project" value="InterPro"/>
</dbReference>
<feature type="domain" description="U1-type" evidence="7">
    <location>
        <begin position="93"/>
        <end position="127"/>
    </location>
</feature>
<dbReference type="PANTHER" id="PTHR45986">
    <property type="entry name" value="ZINC FINGER MATRIN-TYPE PROTEIN 2"/>
    <property type="match status" value="1"/>
</dbReference>
<gene>
    <name evidence="8" type="ORF">PIIN_02185</name>
</gene>
<keyword evidence="4" id="KW-0539">Nucleus</keyword>
<dbReference type="InterPro" id="IPR022755">
    <property type="entry name" value="Znf_C2H2_jaz"/>
</dbReference>
<dbReference type="InterPro" id="IPR036236">
    <property type="entry name" value="Znf_C2H2_sf"/>
</dbReference>
<dbReference type="OrthoDB" id="30343at2759"/>
<evidence type="ECO:0000256" key="2">
    <source>
        <dbReference type="ARBA" id="ARBA00022771"/>
    </source>
</evidence>
<evidence type="ECO:0000313" key="9">
    <source>
        <dbReference type="Proteomes" id="UP000007148"/>
    </source>
</evidence>
<comment type="caution">
    <text evidence="8">The sequence shown here is derived from an EMBL/GenBank/DDBJ whole genome shotgun (WGS) entry which is preliminary data.</text>
</comment>
<keyword evidence="9" id="KW-1185">Reference proteome</keyword>
<evidence type="ECO:0000256" key="5">
    <source>
        <dbReference type="SAM" id="Coils"/>
    </source>
</evidence>
<sequence length="223" mass="25728">MAEQEKKAKTERKTWDKEEWRKKAQEKDAEERERMQKNDELMRKGKKPARRNPAMDKPKPTEVLKQREGSLELEKNLGKTMVVTNGTGRGAGQPGFYCEVCDRNHKDSNSYLDHLNSRSHLRMIGQSTRIERSTVEQVREKIAALRAQTKEVQTAKNFDFDRRLAEIRAKEDELRAERRAQKKAKKEAQRAELLKVGTDDVDMEAQADMAAMMGFSGFGTTKK</sequence>
<feature type="region of interest" description="Disordered" evidence="6">
    <location>
        <begin position="1"/>
        <end position="73"/>
    </location>
</feature>
<dbReference type="OMA" id="VDHRRKW"/>
<feature type="compositionally biased region" description="Basic and acidic residues" evidence="6">
    <location>
        <begin position="53"/>
        <end position="73"/>
    </location>
</feature>
<evidence type="ECO:0000256" key="6">
    <source>
        <dbReference type="SAM" id="MobiDB-lite"/>
    </source>
</evidence>
<keyword evidence="3" id="KW-0862">Zinc</keyword>
<dbReference type="GO" id="GO:0000398">
    <property type="term" value="P:mRNA splicing, via spliceosome"/>
    <property type="evidence" value="ECO:0007669"/>
    <property type="project" value="InterPro"/>
</dbReference>
<name>G4TAG8_SERID</name>
<dbReference type="Proteomes" id="UP000007148">
    <property type="component" value="Unassembled WGS sequence"/>
</dbReference>
<dbReference type="AlphaFoldDB" id="G4TAG8"/>
<dbReference type="STRING" id="1109443.G4TAG8"/>
<organism evidence="8 9">
    <name type="scientific">Serendipita indica (strain DSM 11827)</name>
    <name type="common">Root endophyte fungus</name>
    <name type="synonym">Piriformospora indica</name>
    <dbReference type="NCBI Taxonomy" id="1109443"/>
    <lineage>
        <taxon>Eukaryota</taxon>
        <taxon>Fungi</taxon>
        <taxon>Dikarya</taxon>
        <taxon>Basidiomycota</taxon>
        <taxon>Agaricomycotina</taxon>
        <taxon>Agaricomycetes</taxon>
        <taxon>Sebacinales</taxon>
        <taxon>Serendipitaceae</taxon>
        <taxon>Serendipita</taxon>
    </lineage>
</organism>
<evidence type="ECO:0000256" key="1">
    <source>
        <dbReference type="ARBA" id="ARBA00022723"/>
    </source>
</evidence>
<dbReference type="InterPro" id="IPR003604">
    <property type="entry name" value="Matrin/U1-like-C_Znf_C2H2"/>
</dbReference>
<dbReference type="eggNOG" id="KOG4727">
    <property type="taxonomic scope" value="Eukaryota"/>
</dbReference>
<dbReference type="PANTHER" id="PTHR45986:SF1">
    <property type="entry name" value="ZINC FINGER MATRIN-TYPE PROTEIN 2"/>
    <property type="match status" value="1"/>
</dbReference>
<evidence type="ECO:0000256" key="3">
    <source>
        <dbReference type="ARBA" id="ARBA00022833"/>
    </source>
</evidence>
<feature type="compositionally biased region" description="Basic and acidic residues" evidence="6">
    <location>
        <begin position="1"/>
        <end position="43"/>
    </location>
</feature>
<dbReference type="Pfam" id="PF12171">
    <property type="entry name" value="zf-C2H2_jaz"/>
    <property type="match status" value="1"/>
</dbReference>
<evidence type="ECO:0000313" key="8">
    <source>
        <dbReference type="EMBL" id="CCA68320.1"/>
    </source>
</evidence>
<dbReference type="InterPro" id="IPR040107">
    <property type="entry name" value="Snu23"/>
</dbReference>
<dbReference type="GO" id="GO:0046540">
    <property type="term" value="C:U4/U6 x U5 tri-snRNP complex"/>
    <property type="evidence" value="ECO:0007669"/>
    <property type="project" value="TreeGrafter"/>
</dbReference>
<reference evidence="8 9" key="1">
    <citation type="journal article" date="2011" name="PLoS Pathog.">
        <title>Endophytic Life Strategies Decoded by Genome and Transcriptome Analyses of the Mutualistic Root Symbiont Piriformospora indica.</title>
        <authorList>
            <person name="Zuccaro A."/>
            <person name="Lahrmann U."/>
            <person name="Guldener U."/>
            <person name="Langen G."/>
            <person name="Pfiffi S."/>
            <person name="Biedenkopf D."/>
            <person name="Wong P."/>
            <person name="Samans B."/>
            <person name="Grimm C."/>
            <person name="Basiewicz M."/>
            <person name="Murat C."/>
            <person name="Martin F."/>
            <person name="Kogel K.H."/>
        </authorList>
    </citation>
    <scope>NUCLEOTIDE SEQUENCE [LARGE SCALE GENOMIC DNA]</scope>
    <source>
        <strain evidence="8 9">DSM 11827</strain>
    </source>
</reference>
<dbReference type="SUPFAM" id="SSF57667">
    <property type="entry name" value="beta-beta-alpha zinc fingers"/>
    <property type="match status" value="1"/>
</dbReference>
<dbReference type="SMART" id="SM00451">
    <property type="entry name" value="ZnF_U1"/>
    <property type="match status" value="1"/>
</dbReference>
<keyword evidence="5" id="KW-0175">Coiled coil</keyword>
<keyword evidence="2" id="KW-0863">Zinc-finger</keyword>
<evidence type="ECO:0000259" key="7">
    <source>
        <dbReference type="SMART" id="SM00451"/>
    </source>
</evidence>
<dbReference type="EMBL" id="CAFZ01000030">
    <property type="protein sequence ID" value="CCA68320.1"/>
    <property type="molecule type" value="Genomic_DNA"/>
</dbReference>
<dbReference type="HOGENOM" id="CLU_067237_2_1_1"/>
<keyword evidence="1" id="KW-0479">Metal-binding</keyword>
<accession>G4TAG8</accession>
<dbReference type="GO" id="GO:0008270">
    <property type="term" value="F:zinc ion binding"/>
    <property type="evidence" value="ECO:0007669"/>
    <property type="project" value="UniProtKB-KW"/>
</dbReference>
<protein>
    <recommendedName>
        <fullName evidence="7">U1-type domain-containing protein</fullName>
    </recommendedName>
</protein>
<proteinExistence type="predicted"/>
<dbReference type="FunCoup" id="G4TAG8">
    <property type="interactions" value="356"/>
</dbReference>
<dbReference type="GO" id="GO:0003676">
    <property type="term" value="F:nucleic acid binding"/>
    <property type="evidence" value="ECO:0007669"/>
    <property type="project" value="InterPro"/>
</dbReference>
<evidence type="ECO:0000256" key="4">
    <source>
        <dbReference type="ARBA" id="ARBA00023242"/>
    </source>
</evidence>